<dbReference type="PRINTS" id="PR00081">
    <property type="entry name" value="GDHRDH"/>
</dbReference>
<dbReference type="InterPro" id="IPR036291">
    <property type="entry name" value="NAD(P)-bd_dom_sf"/>
</dbReference>
<comment type="similarity">
    <text evidence="1">Belongs to the short-chain dehydrogenases/reductases (SDR) family.</text>
</comment>
<sequence>MALVSRVPFQLTGRYAERNKWEVLNGPGDSRPTGRQIIEDEGLVGALGDKVILITGVSSGMGPETVRALALTGATIFATARNLDKAREALGPSLLSTGRVRLLFMDQTDLASVRKCAAEFRQQSGGKLHVLINNAGVMKTPESRTKDGFELQFGTNHLSHFLLFYLLKDLMLASSTPEFHSRVVNVSSSGHRYGPVRFDNLNFEGEYDGWAACTDLTQAKPVASQIERLYGAQGLHGYSLNPGSFVSPNLQKFCADEMEAAKGNERVTRYFVNLEQACATSVYAAVSKELEGKGGVVS</sequence>
<dbReference type="PANTHER" id="PTHR24320:SF272">
    <property type="entry name" value="NAD(P)-BINDING ROSSMANN-FOLD SUPERFAMILY PROTEIN"/>
    <property type="match status" value="1"/>
</dbReference>
<keyword evidence="4" id="KW-1185">Reference proteome</keyword>
<dbReference type="SUPFAM" id="SSF51735">
    <property type="entry name" value="NAD(P)-binding Rossmann-fold domains"/>
    <property type="match status" value="1"/>
</dbReference>
<organism evidence="3 4">
    <name type="scientific">Daldinia eschscholtzii</name>
    <dbReference type="NCBI Taxonomy" id="292717"/>
    <lineage>
        <taxon>Eukaryota</taxon>
        <taxon>Fungi</taxon>
        <taxon>Dikarya</taxon>
        <taxon>Ascomycota</taxon>
        <taxon>Pezizomycotina</taxon>
        <taxon>Sordariomycetes</taxon>
        <taxon>Xylariomycetidae</taxon>
        <taxon>Xylariales</taxon>
        <taxon>Hypoxylaceae</taxon>
        <taxon>Daldinia</taxon>
    </lineage>
</organism>
<gene>
    <name evidence="3" type="ORF">Daesc_007434</name>
</gene>
<dbReference type="EMBL" id="JBANMG010000007">
    <property type="protein sequence ID" value="KAK6950906.1"/>
    <property type="molecule type" value="Genomic_DNA"/>
</dbReference>
<name>A0AAX6MEN2_9PEZI</name>
<accession>A0AAX6MEN2</accession>
<evidence type="ECO:0000256" key="2">
    <source>
        <dbReference type="ARBA" id="ARBA00023002"/>
    </source>
</evidence>
<comment type="caution">
    <text evidence="3">The sequence shown here is derived from an EMBL/GenBank/DDBJ whole genome shotgun (WGS) entry which is preliminary data.</text>
</comment>
<evidence type="ECO:0008006" key="5">
    <source>
        <dbReference type="Google" id="ProtNLM"/>
    </source>
</evidence>
<dbReference type="GO" id="GO:0016491">
    <property type="term" value="F:oxidoreductase activity"/>
    <property type="evidence" value="ECO:0007669"/>
    <property type="project" value="UniProtKB-KW"/>
</dbReference>
<proteinExistence type="inferred from homology"/>
<dbReference type="AlphaFoldDB" id="A0AAX6MEN2"/>
<dbReference type="Gene3D" id="3.40.50.720">
    <property type="entry name" value="NAD(P)-binding Rossmann-like Domain"/>
    <property type="match status" value="1"/>
</dbReference>
<dbReference type="Proteomes" id="UP001369815">
    <property type="component" value="Unassembled WGS sequence"/>
</dbReference>
<dbReference type="InterPro" id="IPR002347">
    <property type="entry name" value="SDR_fam"/>
</dbReference>
<protein>
    <recommendedName>
        <fullName evidence="5">Short-chain dehydrogenase/reductase</fullName>
    </recommendedName>
</protein>
<evidence type="ECO:0000256" key="1">
    <source>
        <dbReference type="ARBA" id="ARBA00006484"/>
    </source>
</evidence>
<dbReference type="PANTHER" id="PTHR24320">
    <property type="entry name" value="RETINOL DEHYDROGENASE"/>
    <property type="match status" value="1"/>
</dbReference>
<dbReference type="Pfam" id="PF00106">
    <property type="entry name" value="adh_short"/>
    <property type="match status" value="1"/>
</dbReference>
<evidence type="ECO:0000313" key="3">
    <source>
        <dbReference type="EMBL" id="KAK6950906.1"/>
    </source>
</evidence>
<reference evidence="3 4" key="1">
    <citation type="journal article" date="2024" name="Front Chem Biol">
        <title>Unveiling the potential of Daldinia eschscholtzii MFLUCC 19-0629 through bioactivity and bioinformatics studies for enhanced sustainable agriculture production.</title>
        <authorList>
            <person name="Brooks S."/>
            <person name="Weaver J.A."/>
            <person name="Klomchit A."/>
            <person name="Alharthi S.A."/>
            <person name="Onlamun T."/>
            <person name="Nurani R."/>
            <person name="Vong T.K."/>
            <person name="Alberti F."/>
            <person name="Greco C."/>
        </authorList>
    </citation>
    <scope>NUCLEOTIDE SEQUENCE [LARGE SCALE GENOMIC DNA]</scope>
    <source>
        <strain evidence="3">MFLUCC 19-0629</strain>
    </source>
</reference>
<keyword evidence="2" id="KW-0560">Oxidoreductase</keyword>
<evidence type="ECO:0000313" key="4">
    <source>
        <dbReference type="Proteomes" id="UP001369815"/>
    </source>
</evidence>